<evidence type="ECO:0000256" key="2">
    <source>
        <dbReference type="SAM" id="Phobius"/>
    </source>
</evidence>
<keyword evidence="2" id="KW-1133">Transmembrane helix</keyword>
<evidence type="ECO:0000256" key="1">
    <source>
        <dbReference type="SAM" id="MobiDB-lite"/>
    </source>
</evidence>
<keyword evidence="3" id="KW-1185">Reference proteome</keyword>
<feature type="region of interest" description="Disordered" evidence="1">
    <location>
        <begin position="91"/>
        <end position="129"/>
    </location>
</feature>
<proteinExistence type="predicted"/>
<gene>
    <name evidence="4" type="primary">LOC101860293</name>
</gene>
<evidence type="ECO:0000313" key="4">
    <source>
        <dbReference type="RefSeq" id="XP_005089339.2"/>
    </source>
</evidence>
<dbReference type="RefSeq" id="XP_005089339.2">
    <property type="nucleotide sequence ID" value="XM_005089282.3"/>
</dbReference>
<feature type="region of interest" description="Disordered" evidence="1">
    <location>
        <begin position="14"/>
        <end position="62"/>
    </location>
</feature>
<accession>A0ABM0JAQ4</accession>
<sequence>MSCMRCCNPLHAAELTSGKPGTRGQGDNMNSQHHENPSVEKSGKDTLRKRCTLGTGGAPAVSQLDSADVNENKGPVIHLIESDQEEATVYTFEKDNERSNKTSRSVPRRVPSDESNELHYAQSEEDADPDDVVVFQRGQRDVKVTPKVVTKAVLLTLALIGALYATYWYSINFSKSSEVLSASLLLLLTVLVFKPKYFLPTLIYNNASPSCVSMKMVSGRRR</sequence>
<keyword evidence="2" id="KW-0812">Transmembrane</keyword>
<dbReference type="Proteomes" id="UP000694888">
    <property type="component" value="Unplaced"/>
</dbReference>
<feature type="compositionally biased region" description="Basic and acidic residues" evidence="1">
    <location>
        <begin position="32"/>
        <end position="48"/>
    </location>
</feature>
<keyword evidence="2" id="KW-0472">Membrane</keyword>
<organism evidence="3 4">
    <name type="scientific">Aplysia californica</name>
    <name type="common">California sea hare</name>
    <dbReference type="NCBI Taxonomy" id="6500"/>
    <lineage>
        <taxon>Eukaryota</taxon>
        <taxon>Metazoa</taxon>
        <taxon>Spiralia</taxon>
        <taxon>Lophotrochozoa</taxon>
        <taxon>Mollusca</taxon>
        <taxon>Gastropoda</taxon>
        <taxon>Heterobranchia</taxon>
        <taxon>Euthyneura</taxon>
        <taxon>Tectipleura</taxon>
        <taxon>Aplysiida</taxon>
        <taxon>Aplysioidea</taxon>
        <taxon>Aplysiidae</taxon>
        <taxon>Aplysia</taxon>
    </lineage>
</organism>
<feature type="transmembrane region" description="Helical" evidence="2">
    <location>
        <begin position="148"/>
        <end position="170"/>
    </location>
</feature>
<reference evidence="4" key="1">
    <citation type="submission" date="2025-08" db="UniProtKB">
        <authorList>
            <consortium name="RefSeq"/>
        </authorList>
    </citation>
    <scope>IDENTIFICATION</scope>
</reference>
<protein>
    <submittedName>
        <fullName evidence="4">Uncharacterized protein LOC101860293</fullName>
    </submittedName>
</protein>
<evidence type="ECO:0000313" key="3">
    <source>
        <dbReference type="Proteomes" id="UP000694888"/>
    </source>
</evidence>
<dbReference type="GeneID" id="101860293"/>
<name>A0ABM0JAQ4_APLCA</name>